<keyword evidence="2" id="KW-0863">Zinc-finger</keyword>
<evidence type="ECO:0000256" key="4">
    <source>
        <dbReference type="ARBA" id="ARBA00023125"/>
    </source>
</evidence>
<dbReference type="RefSeq" id="XP_050556756.1">
    <property type="nucleotide sequence ID" value="XM_050700799.1"/>
</dbReference>
<protein>
    <submittedName>
        <fullName evidence="7">Uncharacterized protein LOC126911839</fullName>
    </submittedName>
</protein>
<dbReference type="Pfam" id="PF05485">
    <property type="entry name" value="THAP"/>
    <property type="match status" value="1"/>
</dbReference>
<dbReference type="SMART" id="SM00980">
    <property type="entry name" value="THAP"/>
    <property type="match status" value="1"/>
</dbReference>
<dbReference type="GO" id="GO:0008270">
    <property type="term" value="F:zinc ion binding"/>
    <property type="evidence" value="ECO:0007669"/>
    <property type="project" value="UniProtKB-KW"/>
</dbReference>
<dbReference type="AlphaFoldDB" id="A0A9R0E1P3"/>
<evidence type="ECO:0000313" key="6">
    <source>
        <dbReference type="Proteomes" id="UP000829999"/>
    </source>
</evidence>
<dbReference type="GO" id="GO:0003677">
    <property type="term" value="F:DNA binding"/>
    <property type="evidence" value="ECO:0007669"/>
    <property type="project" value="UniProtKB-KW"/>
</dbReference>
<reference evidence="7" key="1">
    <citation type="submission" date="2025-08" db="UniProtKB">
        <authorList>
            <consortium name="RefSeq"/>
        </authorList>
    </citation>
    <scope>IDENTIFICATION</scope>
    <source>
        <tissue evidence="7">Whole larval tissue</tissue>
    </source>
</reference>
<evidence type="ECO:0000256" key="1">
    <source>
        <dbReference type="ARBA" id="ARBA00022723"/>
    </source>
</evidence>
<sequence>MGQKCRNRCYFGCIIGDSPLHHFPNPKSIIPDQLLRYAVWKTVLDVATQEKGDTYIYDQIRLCNKHFLDCYQLPSRQLTRNAVPTLNLGDSDGNTAESIPIINEEQSVPVNKHSTHYYIDIDTANRSHNKG</sequence>
<accession>A0A9R0E1P3</accession>
<feature type="domain" description="THAP-type" evidence="5">
    <location>
        <begin position="7"/>
        <end position="93"/>
    </location>
</feature>
<dbReference type="InterPro" id="IPR006612">
    <property type="entry name" value="THAP_Znf"/>
</dbReference>
<gene>
    <name evidence="7" type="primary">LOC126911839</name>
</gene>
<dbReference type="Proteomes" id="UP000829999">
    <property type="component" value="Chromosome 19"/>
</dbReference>
<name>A0A9R0E1P3_SPOFR</name>
<evidence type="ECO:0000313" key="7">
    <source>
        <dbReference type="RefSeq" id="XP_050556756.1"/>
    </source>
</evidence>
<keyword evidence="6" id="KW-1185">Reference proteome</keyword>
<dbReference type="OrthoDB" id="7490359at2759"/>
<proteinExistence type="predicted"/>
<keyword evidence="3" id="KW-0862">Zinc</keyword>
<organism evidence="6 7">
    <name type="scientific">Spodoptera frugiperda</name>
    <name type="common">Fall armyworm</name>
    <dbReference type="NCBI Taxonomy" id="7108"/>
    <lineage>
        <taxon>Eukaryota</taxon>
        <taxon>Metazoa</taxon>
        <taxon>Ecdysozoa</taxon>
        <taxon>Arthropoda</taxon>
        <taxon>Hexapoda</taxon>
        <taxon>Insecta</taxon>
        <taxon>Pterygota</taxon>
        <taxon>Neoptera</taxon>
        <taxon>Endopterygota</taxon>
        <taxon>Lepidoptera</taxon>
        <taxon>Glossata</taxon>
        <taxon>Ditrysia</taxon>
        <taxon>Noctuoidea</taxon>
        <taxon>Noctuidae</taxon>
        <taxon>Amphipyrinae</taxon>
        <taxon>Spodoptera</taxon>
    </lineage>
</organism>
<dbReference type="SUPFAM" id="SSF57716">
    <property type="entry name" value="Glucocorticoid receptor-like (DNA-binding domain)"/>
    <property type="match status" value="1"/>
</dbReference>
<keyword evidence="1" id="KW-0479">Metal-binding</keyword>
<evidence type="ECO:0000256" key="3">
    <source>
        <dbReference type="ARBA" id="ARBA00022833"/>
    </source>
</evidence>
<evidence type="ECO:0000256" key="2">
    <source>
        <dbReference type="ARBA" id="ARBA00022771"/>
    </source>
</evidence>
<keyword evidence="4" id="KW-0238">DNA-binding</keyword>
<dbReference type="GeneID" id="126911839"/>
<evidence type="ECO:0000259" key="5">
    <source>
        <dbReference type="SMART" id="SM00980"/>
    </source>
</evidence>